<gene>
    <name evidence="7" type="primary">LOC117651537</name>
</gene>
<evidence type="ECO:0000256" key="1">
    <source>
        <dbReference type="ARBA" id="ARBA00022723"/>
    </source>
</evidence>
<dbReference type="Proteomes" id="UP000515158">
    <property type="component" value="Unplaced"/>
</dbReference>
<dbReference type="InterPro" id="IPR027370">
    <property type="entry name" value="Znf-RING_euk"/>
</dbReference>
<dbReference type="InterPro" id="IPR001841">
    <property type="entry name" value="Znf_RING"/>
</dbReference>
<dbReference type="GO" id="GO:0061630">
    <property type="term" value="F:ubiquitin protein ligase activity"/>
    <property type="evidence" value="ECO:0007669"/>
    <property type="project" value="TreeGrafter"/>
</dbReference>
<dbReference type="RefSeq" id="XP_034251511.1">
    <property type="nucleotide sequence ID" value="XM_034395620.1"/>
</dbReference>
<evidence type="ECO:0000256" key="2">
    <source>
        <dbReference type="ARBA" id="ARBA00022771"/>
    </source>
</evidence>
<dbReference type="KEGG" id="tpal:117651537"/>
<dbReference type="InParanoid" id="A0A6P9A4I0"/>
<dbReference type="GeneID" id="117651537"/>
<dbReference type="SMART" id="SM00184">
    <property type="entry name" value="RING"/>
    <property type="match status" value="1"/>
</dbReference>
<dbReference type="PROSITE" id="PS50089">
    <property type="entry name" value="ZF_RING_2"/>
    <property type="match status" value="1"/>
</dbReference>
<organism evidence="7">
    <name type="scientific">Thrips palmi</name>
    <name type="common">Melon thrips</name>
    <dbReference type="NCBI Taxonomy" id="161013"/>
    <lineage>
        <taxon>Eukaryota</taxon>
        <taxon>Metazoa</taxon>
        <taxon>Ecdysozoa</taxon>
        <taxon>Arthropoda</taxon>
        <taxon>Hexapoda</taxon>
        <taxon>Insecta</taxon>
        <taxon>Pterygota</taxon>
        <taxon>Neoptera</taxon>
        <taxon>Paraneoptera</taxon>
        <taxon>Thysanoptera</taxon>
        <taxon>Terebrantia</taxon>
        <taxon>Thripoidea</taxon>
        <taxon>Thripidae</taxon>
        <taxon>Thrips</taxon>
    </lineage>
</organism>
<name>A0A6P9A4I0_THRPL</name>
<keyword evidence="3" id="KW-0862">Zinc</keyword>
<keyword evidence="1" id="KW-0479">Metal-binding</keyword>
<feature type="domain" description="RING-type" evidence="5">
    <location>
        <begin position="5"/>
        <end position="49"/>
    </location>
</feature>
<keyword evidence="6" id="KW-1185">Reference proteome</keyword>
<reference evidence="7" key="1">
    <citation type="submission" date="2025-08" db="UniProtKB">
        <authorList>
            <consortium name="RefSeq"/>
        </authorList>
    </citation>
    <scope>IDENTIFICATION</scope>
    <source>
        <tissue evidence="7">Total insect</tissue>
    </source>
</reference>
<dbReference type="GO" id="GO:0008270">
    <property type="term" value="F:zinc ion binding"/>
    <property type="evidence" value="ECO:0007669"/>
    <property type="project" value="UniProtKB-KW"/>
</dbReference>
<dbReference type="OrthoDB" id="654191at2759"/>
<accession>A0A6P9A4I0</accession>
<dbReference type="SUPFAM" id="SSF57850">
    <property type="entry name" value="RING/U-box"/>
    <property type="match status" value="1"/>
</dbReference>
<sequence>MSLRCNICDERFDNGERRPKSLPCGHTECLKCLKRLEETSDPLLCPECRQELVGPVDALPDNYFALSFIVEREQQQKRADLR</sequence>
<dbReference type="AlphaFoldDB" id="A0A6P9A4I0"/>
<dbReference type="PANTHER" id="PTHR22791:SF6">
    <property type="entry name" value="RING-TYPE DOMAIN-CONTAINING PROTEIN"/>
    <property type="match status" value="1"/>
</dbReference>
<evidence type="ECO:0000259" key="5">
    <source>
        <dbReference type="PROSITE" id="PS50089"/>
    </source>
</evidence>
<evidence type="ECO:0000256" key="4">
    <source>
        <dbReference type="PROSITE-ProRule" id="PRU00175"/>
    </source>
</evidence>
<protein>
    <submittedName>
        <fullName evidence="7">E3 ubiquitin-protein ligase RNF182-like</fullName>
    </submittedName>
</protein>
<dbReference type="PANTHER" id="PTHR22791">
    <property type="entry name" value="RING-TYPE DOMAIN-CONTAINING PROTEIN"/>
    <property type="match status" value="1"/>
</dbReference>
<evidence type="ECO:0000256" key="3">
    <source>
        <dbReference type="ARBA" id="ARBA00022833"/>
    </source>
</evidence>
<dbReference type="InterPro" id="IPR051435">
    <property type="entry name" value="RING_finger_E3_ubiq-ligases"/>
</dbReference>
<proteinExistence type="predicted"/>
<evidence type="ECO:0000313" key="6">
    <source>
        <dbReference type="Proteomes" id="UP000515158"/>
    </source>
</evidence>
<dbReference type="Gene3D" id="3.30.40.10">
    <property type="entry name" value="Zinc/RING finger domain, C3HC4 (zinc finger)"/>
    <property type="match status" value="1"/>
</dbReference>
<keyword evidence="2 4" id="KW-0863">Zinc-finger</keyword>
<dbReference type="InterPro" id="IPR013083">
    <property type="entry name" value="Znf_RING/FYVE/PHD"/>
</dbReference>
<evidence type="ECO:0000313" key="7">
    <source>
        <dbReference type="RefSeq" id="XP_034251511.1"/>
    </source>
</evidence>
<dbReference type="GO" id="GO:0016567">
    <property type="term" value="P:protein ubiquitination"/>
    <property type="evidence" value="ECO:0007669"/>
    <property type="project" value="TreeGrafter"/>
</dbReference>
<dbReference type="Pfam" id="PF13445">
    <property type="entry name" value="zf-RING_UBOX"/>
    <property type="match status" value="1"/>
</dbReference>